<proteinExistence type="predicted"/>
<sequence length="300" mass="33728">MKKRLTVTIGIPAHNEAVNIGNLLSSVRKQKGNNFTIEKIVVVCSGCTDDTAKIARSAGAHVIEQKKRDGKMSALNQIYSMNKSDILITLDADYVIAENHAIEKIINVFKDPTVGIAVFHIEPVVSDSVIGNISRAADLFWIESRIHVNDGDHPHNLQGGSTAMRKIVAQTVRYPADLNTDEGYLYIKAKQLGAFRYVHEAKILYRAPDTLHDFWSLSSRAIFYRRYKATKYLGKNLDSLYEIPLKYKMLGMAKTFIRSPFYTSGAVVLNVLVRVFPRRDNGVRSKIWEMAQSARKAIVL</sequence>
<name>A0A0G0UE28_9BACT</name>
<dbReference type="PANTHER" id="PTHR43630:SF2">
    <property type="entry name" value="GLYCOSYLTRANSFERASE"/>
    <property type="match status" value="1"/>
</dbReference>
<evidence type="ECO:0000313" key="2">
    <source>
        <dbReference type="EMBL" id="KKR87184.1"/>
    </source>
</evidence>
<dbReference type="Proteomes" id="UP000034854">
    <property type="component" value="Unassembled WGS sequence"/>
</dbReference>
<dbReference type="PANTHER" id="PTHR43630">
    <property type="entry name" value="POLY-BETA-1,6-N-ACETYL-D-GLUCOSAMINE SYNTHASE"/>
    <property type="match status" value="1"/>
</dbReference>
<dbReference type="SUPFAM" id="SSF53448">
    <property type="entry name" value="Nucleotide-diphospho-sugar transferases"/>
    <property type="match status" value="1"/>
</dbReference>
<dbReference type="Pfam" id="PF00535">
    <property type="entry name" value="Glycos_transf_2"/>
    <property type="match status" value="1"/>
</dbReference>
<organism evidence="2 3">
    <name type="scientific">Candidatus Curtissbacteria bacterium GW2011_GWA1_41_11</name>
    <dbReference type="NCBI Taxonomy" id="1618409"/>
    <lineage>
        <taxon>Bacteria</taxon>
        <taxon>Candidatus Curtissiibacteriota</taxon>
    </lineage>
</organism>
<dbReference type="EMBL" id="LCAG01000006">
    <property type="protein sequence ID" value="KKR87184.1"/>
    <property type="molecule type" value="Genomic_DNA"/>
</dbReference>
<feature type="domain" description="Glycosyltransferase 2-like" evidence="1">
    <location>
        <begin position="8"/>
        <end position="146"/>
    </location>
</feature>
<evidence type="ECO:0000259" key="1">
    <source>
        <dbReference type="Pfam" id="PF00535"/>
    </source>
</evidence>
<dbReference type="GO" id="GO:0016740">
    <property type="term" value="F:transferase activity"/>
    <property type="evidence" value="ECO:0007669"/>
    <property type="project" value="UniProtKB-KW"/>
</dbReference>
<gene>
    <name evidence="2" type="ORF">UU34_C0006G0003</name>
</gene>
<keyword evidence="2" id="KW-0808">Transferase</keyword>
<reference evidence="2 3" key="1">
    <citation type="journal article" date="2015" name="Nature">
        <title>rRNA introns, odd ribosomes, and small enigmatic genomes across a large radiation of phyla.</title>
        <authorList>
            <person name="Brown C.T."/>
            <person name="Hug L.A."/>
            <person name="Thomas B.C."/>
            <person name="Sharon I."/>
            <person name="Castelle C.J."/>
            <person name="Singh A."/>
            <person name="Wilkins M.J."/>
            <person name="Williams K.H."/>
            <person name="Banfield J.F."/>
        </authorList>
    </citation>
    <scope>NUCLEOTIDE SEQUENCE [LARGE SCALE GENOMIC DNA]</scope>
</reference>
<protein>
    <submittedName>
        <fullName evidence="2">Glycosyl transferase family 2</fullName>
    </submittedName>
</protein>
<dbReference type="InterPro" id="IPR029044">
    <property type="entry name" value="Nucleotide-diphossugar_trans"/>
</dbReference>
<comment type="caution">
    <text evidence="2">The sequence shown here is derived from an EMBL/GenBank/DDBJ whole genome shotgun (WGS) entry which is preliminary data.</text>
</comment>
<accession>A0A0G0UE28</accession>
<dbReference type="Gene3D" id="3.90.550.10">
    <property type="entry name" value="Spore Coat Polysaccharide Biosynthesis Protein SpsA, Chain A"/>
    <property type="match status" value="1"/>
</dbReference>
<dbReference type="AlphaFoldDB" id="A0A0G0UE28"/>
<dbReference type="InterPro" id="IPR001173">
    <property type="entry name" value="Glyco_trans_2-like"/>
</dbReference>
<evidence type="ECO:0000313" key="3">
    <source>
        <dbReference type="Proteomes" id="UP000034854"/>
    </source>
</evidence>